<keyword evidence="1" id="KW-0677">Repeat</keyword>
<feature type="domain" description="Fibronectin type-III" evidence="5">
    <location>
        <begin position="15"/>
        <end position="112"/>
    </location>
</feature>
<organism evidence="6 7">
    <name type="scientific">Potamilus streckersoni</name>
    <dbReference type="NCBI Taxonomy" id="2493646"/>
    <lineage>
        <taxon>Eukaryota</taxon>
        <taxon>Metazoa</taxon>
        <taxon>Spiralia</taxon>
        <taxon>Lophotrochozoa</taxon>
        <taxon>Mollusca</taxon>
        <taxon>Bivalvia</taxon>
        <taxon>Autobranchia</taxon>
        <taxon>Heteroconchia</taxon>
        <taxon>Palaeoheterodonta</taxon>
        <taxon>Unionida</taxon>
        <taxon>Unionoidea</taxon>
        <taxon>Unionidae</taxon>
        <taxon>Ambleminae</taxon>
        <taxon>Lampsilini</taxon>
        <taxon>Potamilus</taxon>
    </lineage>
</organism>
<keyword evidence="2" id="KW-1015">Disulfide bond</keyword>
<evidence type="ECO:0000256" key="1">
    <source>
        <dbReference type="ARBA" id="ARBA00022737"/>
    </source>
</evidence>
<comment type="caution">
    <text evidence="3">Lacks conserved residue(s) required for the propagation of feature annotation.</text>
</comment>
<dbReference type="InterPro" id="IPR013783">
    <property type="entry name" value="Ig-like_fold"/>
</dbReference>
<feature type="domain" description="CUB" evidence="4">
    <location>
        <begin position="109"/>
        <end position="219"/>
    </location>
</feature>
<reference evidence="6" key="1">
    <citation type="journal article" date="2021" name="Genome Biol. Evol.">
        <title>A High-Quality Reference Genome for a Parasitic Bivalve with Doubly Uniparental Inheritance (Bivalvia: Unionida).</title>
        <authorList>
            <person name="Smith C.H."/>
        </authorList>
    </citation>
    <scope>NUCLEOTIDE SEQUENCE</scope>
    <source>
        <strain evidence="6">CHS0354</strain>
    </source>
</reference>
<dbReference type="SUPFAM" id="SSF49854">
    <property type="entry name" value="Spermadhesin, CUB domain"/>
    <property type="match status" value="2"/>
</dbReference>
<evidence type="ECO:0000256" key="3">
    <source>
        <dbReference type="PROSITE-ProRule" id="PRU00059"/>
    </source>
</evidence>
<evidence type="ECO:0000313" key="7">
    <source>
        <dbReference type="Proteomes" id="UP001195483"/>
    </source>
</evidence>
<evidence type="ECO:0000256" key="2">
    <source>
        <dbReference type="ARBA" id="ARBA00023157"/>
    </source>
</evidence>
<dbReference type="EMBL" id="JAEAOA010001867">
    <property type="protein sequence ID" value="KAK3612097.1"/>
    <property type="molecule type" value="Genomic_DNA"/>
</dbReference>
<comment type="caution">
    <text evidence="6">The sequence shown here is derived from an EMBL/GenBank/DDBJ whole genome shotgun (WGS) entry which is preliminary data.</text>
</comment>
<accession>A0AAE0TKE2</accession>
<dbReference type="SUPFAM" id="SSF49265">
    <property type="entry name" value="Fibronectin type III"/>
    <property type="match status" value="2"/>
</dbReference>
<dbReference type="Gene3D" id="2.60.40.10">
    <property type="entry name" value="Immunoglobulins"/>
    <property type="match status" value="2"/>
</dbReference>
<proteinExistence type="predicted"/>
<dbReference type="InterPro" id="IPR003961">
    <property type="entry name" value="FN3_dom"/>
</dbReference>
<feature type="domain" description="Fibronectin type-III" evidence="5">
    <location>
        <begin position="222"/>
        <end position="319"/>
    </location>
</feature>
<dbReference type="Gene3D" id="2.60.120.290">
    <property type="entry name" value="Spermadhesin, CUB domain"/>
    <property type="match status" value="2"/>
</dbReference>
<dbReference type="Pfam" id="PF00431">
    <property type="entry name" value="CUB"/>
    <property type="match status" value="2"/>
</dbReference>
<dbReference type="PROSITE" id="PS50853">
    <property type="entry name" value="FN3"/>
    <property type="match status" value="2"/>
</dbReference>
<dbReference type="PANTHER" id="PTHR24251">
    <property type="entry name" value="OVOCHYMASE-RELATED"/>
    <property type="match status" value="1"/>
</dbReference>
<feature type="domain" description="CUB" evidence="4">
    <location>
        <begin position="316"/>
        <end position="425"/>
    </location>
</feature>
<evidence type="ECO:0000313" key="6">
    <source>
        <dbReference type="EMBL" id="KAK3612097.1"/>
    </source>
</evidence>
<dbReference type="InterPro" id="IPR035914">
    <property type="entry name" value="Sperma_CUB_dom_sf"/>
</dbReference>
<dbReference type="Proteomes" id="UP001195483">
    <property type="component" value="Unassembled WGS sequence"/>
</dbReference>
<dbReference type="Pfam" id="PF00041">
    <property type="entry name" value="fn3"/>
    <property type="match status" value="1"/>
</dbReference>
<keyword evidence="7" id="KW-1185">Reference proteome</keyword>
<evidence type="ECO:0000259" key="4">
    <source>
        <dbReference type="PROSITE" id="PS01180"/>
    </source>
</evidence>
<dbReference type="CDD" id="cd00041">
    <property type="entry name" value="CUB"/>
    <property type="match status" value="1"/>
</dbReference>
<protein>
    <submittedName>
        <fullName evidence="6">Uncharacterized protein</fullName>
    </submittedName>
</protein>
<dbReference type="InterPro" id="IPR000859">
    <property type="entry name" value="CUB_dom"/>
</dbReference>
<reference evidence="6" key="2">
    <citation type="journal article" date="2021" name="Genome Biol. Evol.">
        <title>Developing a high-quality reference genome for a parasitic bivalve with doubly uniparental inheritance (Bivalvia: Unionida).</title>
        <authorList>
            <person name="Smith C.H."/>
        </authorList>
    </citation>
    <scope>NUCLEOTIDE SEQUENCE</scope>
    <source>
        <strain evidence="6">CHS0354</strain>
        <tissue evidence="6">Mantle</tissue>
    </source>
</reference>
<dbReference type="AlphaFoldDB" id="A0AAE0TKE2"/>
<evidence type="ECO:0000259" key="5">
    <source>
        <dbReference type="PROSITE" id="PS50853"/>
    </source>
</evidence>
<name>A0AAE0TKE2_9BIVA</name>
<gene>
    <name evidence="6" type="ORF">CHS0354_031166</name>
</gene>
<dbReference type="InterPro" id="IPR036116">
    <property type="entry name" value="FN3_sf"/>
</dbReference>
<dbReference type="SMART" id="SM00042">
    <property type="entry name" value="CUB"/>
    <property type="match status" value="2"/>
</dbReference>
<dbReference type="SMART" id="SM00060">
    <property type="entry name" value="FN3"/>
    <property type="match status" value="2"/>
</dbReference>
<sequence length="578" mass="62233">MSSQLNLSLSSGEAVPSSPRNVTIQVKPHHLLVTWDPPIETYGEVTMYIVSYSILPDSRITTNNVGGGSSFSLIPVEGQDGRLLKIQVQAQNQVGIGNMSTTRYVRIGCGRTFWLDPSASTSLLYPEMGTTYSAGVLCKWTLSTNDTYSLTFMFATIQLGEYSNELCIDAYVRIGNEGRFCHAQEQGKYIVSRDSNVTVIFTSGTGATGTGFYLNIMSRVKIPGPPSSITMKSSVKAILLTWAPPAELTLPITSYVIHYSVLPDGPALSIVLGPNKFYFAIGTTRFEGKLLVISITARTESIQGDASKPLYVRAACHRTIDVDPGVATNISSPNYPSQYPAGIICTWSIRTNMEATVSAKFLDFQLQDSSFCSSDYITLSINPDQRLCGVITPSGTFETGSTLDIKFVSDGEKQERGFLLQIQSKGSQRVSIRGNNGSEQLFSSTQILTTSPAPKLQTTKTTKATNDDFTAMGKAILTSSTLLIPISAITSPLLSTPQPVSKPLSPSTSSVALITSQTNNYQPDPAVLSTRTPLLSFEIITESTEVSSSESTIYSLVNLSINTKGLQGNGQSTSSRSG</sequence>
<reference evidence="6" key="3">
    <citation type="submission" date="2023-05" db="EMBL/GenBank/DDBJ databases">
        <authorList>
            <person name="Smith C.H."/>
        </authorList>
    </citation>
    <scope>NUCLEOTIDE SEQUENCE</scope>
    <source>
        <strain evidence="6">CHS0354</strain>
        <tissue evidence="6">Mantle</tissue>
    </source>
</reference>
<dbReference type="CDD" id="cd00063">
    <property type="entry name" value="FN3"/>
    <property type="match status" value="2"/>
</dbReference>
<dbReference type="PROSITE" id="PS01180">
    <property type="entry name" value="CUB"/>
    <property type="match status" value="2"/>
</dbReference>